<evidence type="ECO:0008006" key="3">
    <source>
        <dbReference type="Google" id="ProtNLM"/>
    </source>
</evidence>
<name>A0ABU3W250_9GAMM</name>
<evidence type="ECO:0000313" key="1">
    <source>
        <dbReference type="EMBL" id="MDV2080623.1"/>
    </source>
</evidence>
<gene>
    <name evidence="1" type="ORF">RYS15_18210</name>
</gene>
<organism evidence="1 2">
    <name type="scientific">Marinobacter xestospongiae</name>
    <dbReference type="NCBI Taxonomy" id="994319"/>
    <lineage>
        <taxon>Bacteria</taxon>
        <taxon>Pseudomonadati</taxon>
        <taxon>Pseudomonadota</taxon>
        <taxon>Gammaproteobacteria</taxon>
        <taxon>Pseudomonadales</taxon>
        <taxon>Marinobacteraceae</taxon>
        <taxon>Marinobacter</taxon>
    </lineage>
</organism>
<sequence>MAPSPHQQLGQLLCQATHELLWSPQARHIRERQSGTGLTCRVGHGQATYHRYDPRDRQHLITYGARMIAAKQSAATAVTWLSSREIQQRRYFNGELSSANLLAHTCCHEFAHLLQQVAGKRFHGSVHNGHFYRILDQLHHSGRALAVRHYLVAEAGQRGLTLATTPFELPREASTRARWQAGDRVRFGHGANQHQGRILRVNRKTCTVCCDDTHRGREVRYRVPLAMLYQAD</sequence>
<keyword evidence="2" id="KW-1185">Reference proteome</keyword>
<protein>
    <recommendedName>
        <fullName evidence="3">SprT-like family protein</fullName>
    </recommendedName>
</protein>
<dbReference type="Proteomes" id="UP001269819">
    <property type="component" value="Unassembled WGS sequence"/>
</dbReference>
<dbReference type="EMBL" id="JAWIIJ010000016">
    <property type="protein sequence ID" value="MDV2080623.1"/>
    <property type="molecule type" value="Genomic_DNA"/>
</dbReference>
<reference evidence="1 2" key="1">
    <citation type="submission" date="2023-10" db="EMBL/GenBank/DDBJ databases">
        <title>Characteristics and mechanism of a salt-tolerant marine origin heterotrophic nitrifying- aerobic denitrifying bacteria Marinobacter xestospongiae HN1.</title>
        <authorList>
            <person name="Qi R."/>
        </authorList>
    </citation>
    <scope>NUCLEOTIDE SEQUENCE [LARGE SCALE GENOMIC DNA]</scope>
    <source>
        <strain evidence="1 2">HN1</strain>
    </source>
</reference>
<proteinExistence type="predicted"/>
<accession>A0ABU3W250</accession>
<evidence type="ECO:0000313" key="2">
    <source>
        <dbReference type="Proteomes" id="UP001269819"/>
    </source>
</evidence>
<comment type="caution">
    <text evidence="1">The sequence shown here is derived from an EMBL/GenBank/DDBJ whole genome shotgun (WGS) entry which is preliminary data.</text>
</comment>
<dbReference type="RefSeq" id="WP_316975006.1">
    <property type="nucleotide sequence ID" value="NZ_JAWIIJ010000016.1"/>
</dbReference>